<proteinExistence type="predicted"/>
<dbReference type="RefSeq" id="WP_029546834.1">
    <property type="nucleotide sequence ID" value="NZ_BAAAYP010000075.1"/>
</dbReference>
<reference evidence="2 4" key="1">
    <citation type="journal article" date="2018" name="Biodegradation">
        <title>1,4-Dioxane degradation characteristics of Rhodococcus aetherivorans JCM 14343.</title>
        <authorList>
            <person name="Inoue D."/>
            <person name="Tsunoda T."/>
            <person name="Yamamoto N."/>
            <person name="Ike M."/>
            <person name="Sei K."/>
        </authorList>
    </citation>
    <scope>NUCLEOTIDE SEQUENCE [LARGE SCALE GENOMIC DNA]</scope>
    <source>
        <strain evidence="2 4">JCM 14343</strain>
    </source>
</reference>
<dbReference type="EMBL" id="CP106982">
    <property type="protein sequence ID" value="UYF94372.1"/>
    <property type="molecule type" value="Genomic_DNA"/>
</dbReference>
<reference evidence="3" key="3">
    <citation type="submission" date="2022-09" db="EMBL/GenBank/DDBJ databases">
        <title>The genome sequence of Rhodococcus aetherivorans N1.</title>
        <authorList>
            <person name="Jiang W."/>
        </authorList>
    </citation>
    <scope>NUCLEOTIDE SEQUENCE</scope>
    <source>
        <strain evidence="3">N1</strain>
    </source>
</reference>
<evidence type="ECO:0000313" key="4">
    <source>
        <dbReference type="Proteomes" id="UP000325466"/>
    </source>
</evidence>
<dbReference type="Proteomes" id="UP001163947">
    <property type="component" value="Chromosome"/>
</dbReference>
<evidence type="ECO:0000313" key="5">
    <source>
        <dbReference type="Proteomes" id="UP001163947"/>
    </source>
</evidence>
<reference evidence="2" key="2">
    <citation type="submission" date="2019-10" db="EMBL/GenBank/DDBJ databases">
        <title>Draft genome sequence of Rhodococcus aetherivorans JCM 14343.</title>
        <authorList>
            <person name="Inoue D."/>
            <person name="Nakazawa M."/>
            <person name="Yamamoto N."/>
            <person name="Sei K."/>
            <person name="Ike M."/>
        </authorList>
    </citation>
    <scope>NUCLEOTIDE SEQUENCE</scope>
    <source>
        <strain evidence="2">JCM 14343</strain>
    </source>
</reference>
<feature type="compositionally biased region" description="Low complexity" evidence="1">
    <location>
        <begin position="93"/>
        <end position="102"/>
    </location>
</feature>
<protein>
    <submittedName>
        <fullName evidence="3">YtxH domain-containing protein</fullName>
    </submittedName>
</protein>
<feature type="compositionally biased region" description="Gly residues" evidence="1">
    <location>
        <begin position="78"/>
        <end position="92"/>
    </location>
</feature>
<dbReference type="EMBL" id="BLAH01000172">
    <property type="protein sequence ID" value="GES40076.1"/>
    <property type="molecule type" value="Genomic_DNA"/>
</dbReference>
<dbReference type="GeneID" id="83618935"/>
<gene>
    <name evidence="3" type="ORF">OCS65_00915</name>
    <name evidence="2" type="ORF">RAJCM14343_5354</name>
</gene>
<feature type="compositionally biased region" description="Basic and acidic residues" evidence="1">
    <location>
        <begin position="63"/>
        <end position="76"/>
    </location>
</feature>
<feature type="region of interest" description="Disordered" evidence="1">
    <location>
        <begin position="52"/>
        <end position="114"/>
    </location>
</feature>
<name>A0A059MK44_9NOCA</name>
<keyword evidence="4" id="KW-1185">Reference proteome</keyword>
<evidence type="ECO:0000313" key="2">
    <source>
        <dbReference type="EMBL" id="GES40076.1"/>
    </source>
</evidence>
<sequence length="114" mass="11567">MMRVLTFAAGAAVGFVLGTRAGRDTYEKMRDQSAQLWNKPAVQQKVTEARATVQEKAPQVQEKAGDLAKKAAEKAHLPGGGNTAPGAAGGGPAVTSPAAGAPIVPPAPEGKHSL</sequence>
<evidence type="ECO:0000313" key="3">
    <source>
        <dbReference type="EMBL" id="UYF94372.1"/>
    </source>
</evidence>
<accession>A0A059MK44</accession>
<dbReference type="Proteomes" id="UP000325466">
    <property type="component" value="Unassembled WGS sequence"/>
</dbReference>
<dbReference type="Gene3D" id="6.10.140.1430">
    <property type="match status" value="1"/>
</dbReference>
<evidence type="ECO:0000256" key="1">
    <source>
        <dbReference type="SAM" id="MobiDB-lite"/>
    </source>
</evidence>
<organism evidence="3 5">
    <name type="scientific">Rhodococcus aetherivorans</name>
    <dbReference type="NCBI Taxonomy" id="191292"/>
    <lineage>
        <taxon>Bacteria</taxon>
        <taxon>Bacillati</taxon>
        <taxon>Actinomycetota</taxon>
        <taxon>Actinomycetes</taxon>
        <taxon>Mycobacteriales</taxon>
        <taxon>Nocardiaceae</taxon>
        <taxon>Rhodococcus</taxon>
    </lineage>
</organism>
<dbReference type="AlphaFoldDB" id="A0A059MK44"/>